<feature type="compositionally biased region" description="Polar residues" evidence="1">
    <location>
        <begin position="59"/>
        <end position="80"/>
    </location>
</feature>
<keyword evidence="3" id="KW-1185">Reference proteome</keyword>
<feature type="compositionally biased region" description="Pro residues" evidence="1">
    <location>
        <begin position="44"/>
        <end position="56"/>
    </location>
</feature>
<feature type="compositionally biased region" description="Pro residues" evidence="1">
    <location>
        <begin position="125"/>
        <end position="142"/>
    </location>
</feature>
<feature type="non-terminal residue" evidence="2">
    <location>
        <position position="1"/>
    </location>
</feature>
<reference evidence="2" key="1">
    <citation type="submission" date="2021-02" db="EMBL/GenBank/DDBJ databases">
        <authorList>
            <person name="Dougan E. K."/>
            <person name="Rhodes N."/>
            <person name="Thang M."/>
            <person name="Chan C."/>
        </authorList>
    </citation>
    <scope>NUCLEOTIDE SEQUENCE</scope>
</reference>
<name>A0A813G6N7_POLGL</name>
<feature type="compositionally biased region" description="Low complexity" evidence="1">
    <location>
        <begin position="206"/>
        <end position="217"/>
    </location>
</feature>
<protein>
    <submittedName>
        <fullName evidence="2">Uncharacterized protein</fullName>
    </submittedName>
</protein>
<dbReference type="EMBL" id="CAJNNV010028017">
    <property type="protein sequence ID" value="CAE8622612.1"/>
    <property type="molecule type" value="Genomic_DNA"/>
</dbReference>
<gene>
    <name evidence="2" type="ORF">PGLA1383_LOCUS40049</name>
</gene>
<evidence type="ECO:0000313" key="2">
    <source>
        <dbReference type="EMBL" id="CAE8622612.1"/>
    </source>
</evidence>
<evidence type="ECO:0000256" key="1">
    <source>
        <dbReference type="SAM" id="MobiDB-lite"/>
    </source>
</evidence>
<sequence length="278" mass="28927">ADDRKRRLEELRNPNRPGVWDAPASKQEAEAVQKAQSSSDRRLPPPPEELAPPPPVGSAASQVSGGKGGDSQQNAVSSTAPVGGRRHPPPPAEMAPPPGTTTRHTVVRPGMPAHLDPRGPGRPFGRPPADGPPPERPPPPVRQVPSPSLRPQEEHLKPTPPSVMGDSVWGDDSSLPQEFGGSGPALNVFPELGGSGPQSKKDRKQALLANLAANQAADSSKVSKPAEAPWSQASRGTGSYSLEALAKGKKGKGKGGQEDVQRPVGSGDAGAYRDSRPM</sequence>
<accession>A0A813G6N7</accession>
<evidence type="ECO:0000313" key="3">
    <source>
        <dbReference type="Proteomes" id="UP000654075"/>
    </source>
</evidence>
<feature type="region of interest" description="Disordered" evidence="1">
    <location>
        <begin position="1"/>
        <end position="278"/>
    </location>
</feature>
<feature type="compositionally biased region" description="Pro residues" evidence="1">
    <location>
        <begin position="89"/>
        <end position="99"/>
    </location>
</feature>
<dbReference type="AlphaFoldDB" id="A0A813G6N7"/>
<feature type="non-terminal residue" evidence="2">
    <location>
        <position position="278"/>
    </location>
</feature>
<organism evidence="2 3">
    <name type="scientific">Polarella glacialis</name>
    <name type="common">Dinoflagellate</name>
    <dbReference type="NCBI Taxonomy" id="89957"/>
    <lineage>
        <taxon>Eukaryota</taxon>
        <taxon>Sar</taxon>
        <taxon>Alveolata</taxon>
        <taxon>Dinophyceae</taxon>
        <taxon>Suessiales</taxon>
        <taxon>Suessiaceae</taxon>
        <taxon>Polarella</taxon>
    </lineage>
</organism>
<dbReference type="Proteomes" id="UP000654075">
    <property type="component" value="Unassembled WGS sequence"/>
</dbReference>
<comment type="caution">
    <text evidence="2">The sequence shown here is derived from an EMBL/GenBank/DDBJ whole genome shotgun (WGS) entry which is preliminary data.</text>
</comment>
<feature type="compositionally biased region" description="Basic and acidic residues" evidence="1">
    <location>
        <begin position="1"/>
        <end position="13"/>
    </location>
</feature>
<proteinExistence type="predicted"/>
<feature type="compositionally biased region" description="Polar residues" evidence="1">
    <location>
        <begin position="231"/>
        <end position="240"/>
    </location>
</feature>